<sequence length="78" mass="8207">MSLVSIAVHVFKAQEVSFWSNLTATCGLLMTLKDWIFGAHGLCAGAVVLVAGHFDSKAARLSAGMSATRHPPLLVVVV</sequence>
<keyword evidence="1" id="KW-0812">Transmembrane</keyword>
<organism evidence="2 3">
    <name type="scientific">Lophium mytilinum</name>
    <dbReference type="NCBI Taxonomy" id="390894"/>
    <lineage>
        <taxon>Eukaryota</taxon>
        <taxon>Fungi</taxon>
        <taxon>Dikarya</taxon>
        <taxon>Ascomycota</taxon>
        <taxon>Pezizomycotina</taxon>
        <taxon>Dothideomycetes</taxon>
        <taxon>Pleosporomycetidae</taxon>
        <taxon>Mytilinidiales</taxon>
        <taxon>Mytilinidiaceae</taxon>
        <taxon>Lophium</taxon>
    </lineage>
</organism>
<keyword evidence="1" id="KW-0472">Membrane</keyword>
<feature type="transmembrane region" description="Helical" evidence="1">
    <location>
        <begin position="35"/>
        <end position="54"/>
    </location>
</feature>
<name>A0A6A6QTA9_9PEZI</name>
<dbReference type="AlphaFoldDB" id="A0A6A6QTA9"/>
<evidence type="ECO:0000313" key="3">
    <source>
        <dbReference type="Proteomes" id="UP000799750"/>
    </source>
</evidence>
<gene>
    <name evidence="2" type="ORF">BU16DRAFT_526314</name>
</gene>
<keyword evidence="3" id="KW-1185">Reference proteome</keyword>
<evidence type="ECO:0000256" key="1">
    <source>
        <dbReference type="SAM" id="Phobius"/>
    </source>
</evidence>
<reference evidence="2" key="1">
    <citation type="journal article" date="2020" name="Stud. Mycol.">
        <title>101 Dothideomycetes genomes: a test case for predicting lifestyles and emergence of pathogens.</title>
        <authorList>
            <person name="Haridas S."/>
            <person name="Albert R."/>
            <person name="Binder M."/>
            <person name="Bloem J."/>
            <person name="Labutti K."/>
            <person name="Salamov A."/>
            <person name="Andreopoulos B."/>
            <person name="Baker S."/>
            <person name="Barry K."/>
            <person name="Bills G."/>
            <person name="Bluhm B."/>
            <person name="Cannon C."/>
            <person name="Castanera R."/>
            <person name="Culley D."/>
            <person name="Daum C."/>
            <person name="Ezra D."/>
            <person name="Gonzalez J."/>
            <person name="Henrissat B."/>
            <person name="Kuo A."/>
            <person name="Liang C."/>
            <person name="Lipzen A."/>
            <person name="Lutzoni F."/>
            <person name="Magnuson J."/>
            <person name="Mondo S."/>
            <person name="Nolan M."/>
            <person name="Ohm R."/>
            <person name="Pangilinan J."/>
            <person name="Park H.-J."/>
            <person name="Ramirez L."/>
            <person name="Alfaro M."/>
            <person name="Sun H."/>
            <person name="Tritt A."/>
            <person name="Yoshinaga Y."/>
            <person name="Zwiers L.-H."/>
            <person name="Turgeon B."/>
            <person name="Goodwin S."/>
            <person name="Spatafora J."/>
            <person name="Crous P."/>
            <person name="Grigoriev I."/>
        </authorList>
    </citation>
    <scope>NUCLEOTIDE SEQUENCE</scope>
    <source>
        <strain evidence="2">CBS 269.34</strain>
    </source>
</reference>
<keyword evidence="1" id="KW-1133">Transmembrane helix</keyword>
<protein>
    <submittedName>
        <fullName evidence="2">Uncharacterized protein</fullName>
    </submittedName>
</protein>
<evidence type="ECO:0000313" key="2">
    <source>
        <dbReference type="EMBL" id="KAF2495748.1"/>
    </source>
</evidence>
<proteinExistence type="predicted"/>
<dbReference type="EMBL" id="MU004188">
    <property type="protein sequence ID" value="KAF2495748.1"/>
    <property type="molecule type" value="Genomic_DNA"/>
</dbReference>
<dbReference type="Proteomes" id="UP000799750">
    <property type="component" value="Unassembled WGS sequence"/>
</dbReference>
<accession>A0A6A6QTA9</accession>